<evidence type="ECO:0000313" key="12">
    <source>
        <dbReference type="Proteomes" id="UP000738402"/>
    </source>
</evidence>
<dbReference type="PROSITE" id="PS00730">
    <property type="entry name" value="AP_NUCLEASE_F2_2"/>
    <property type="match status" value="1"/>
</dbReference>
<comment type="similarity">
    <text evidence="2">Belongs to the AP endonuclease 2 family.</text>
</comment>
<keyword evidence="8" id="KW-0234">DNA repair</keyword>
<evidence type="ECO:0000256" key="2">
    <source>
        <dbReference type="ARBA" id="ARBA00005340"/>
    </source>
</evidence>
<dbReference type="PROSITE" id="PS00729">
    <property type="entry name" value="AP_NUCLEASE_F2_1"/>
    <property type="match status" value="1"/>
</dbReference>
<dbReference type="InterPro" id="IPR018246">
    <property type="entry name" value="AP_endonuc_F2_Zn_BS"/>
</dbReference>
<dbReference type="GO" id="GO:0003677">
    <property type="term" value="F:DNA binding"/>
    <property type="evidence" value="ECO:0007669"/>
    <property type="project" value="InterPro"/>
</dbReference>
<dbReference type="SMART" id="SM00518">
    <property type="entry name" value="AP2Ec"/>
    <property type="match status" value="1"/>
</dbReference>
<dbReference type="PANTHER" id="PTHR21445">
    <property type="entry name" value="ENDONUCLEASE IV ENDODEOXYRIBONUCLEASE IV"/>
    <property type="match status" value="1"/>
</dbReference>
<evidence type="ECO:0000256" key="7">
    <source>
        <dbReference type="ARBA" id="ARBA00022833"/>
    </source>
</evidence>
<feature type="compositionally biased region" description="Basic residues" evidence="9">
    <location>
        <begin position="329"/>
        <end position="338"/>
    </location>
</feature>
<evidence type="ECO:0000256" key="5">
    <source>
        <dbReference type="ARBA" id="ARBA00022763"/>
    </source>
</evidence>
<keyword evidence="7" id="KW-0862">Zinc</keyword>
<dbReference type="FunFam" id="3.20.20.150:FF:000001">
    <property type="entry name" value="Probable endonuclease 4"/>
    <property type="match status" value="1"/>
</dbReference>
<dbReference type="Pfam" id="PF01261">
    <property type="entry name" value="AP_endonuc_2"/>
    <property type="match status" value="1"/>
</dbReference>
<dbReference type="PANTHER" id="PTHR21445:SF0">
    <property type="entry name" value="APURINIC-APYRIMIDINIC ENDONUCLEASE"/>
    <property type="match status" value="1"/>
</dbReference>
<organism evidence="11 12">
    <name type="scientific">Ogataea haglerorum</name>
    <dbReference type="NCBI Taxonomy" id="1937702"/>
    <lineage>
        <taxon>Eukaryota</taxon>
        <taxon>Fungi</taxon>
        <taxon>Dikarya</taxon>
        <taxon>Ascomycota</taxon>
        <taxon>Saccharomycotina</taxon>
        <taxon>Pichiomycetes</taxon>
        <taxon>Pichiales</taxon>
        <taxon>Pichiaceae</taxon>
        <taxon>Ogataea</taxon>
    </lineage>
</organism>
<evidence type="ECO:0000256" key="3">
    <source>
        <dbReference type="ARBA" id="ARBA00021759"/>
    </source>
</evidence>
<reference evidence="11" key="1">
    <citation type="journal article" date="2021" name="G3 (Bethesda)">
        <title>Genomic diversity, chromosomal rearrangements, and interspecies hybridization in the ogataea polymorpha species complex.</title>
        <authorList>
            <person name="Hanson S.J."/>
            <person name="Cinneide E.O."/>
            <person name="Salzberg L.I."/>
            <person name="Wolfe K.H."/>
            <person name="McGowan J."/>
            <person name="Fitzpatrick D.A."/>
            <person name="Matlin K."/>
        </authorList>
    </citation>
    <scope>NUCLEOTIDE SEQUENCE</scope>
    <source>
        <strain evidence="11">83-405-1</strain>
    </source>
</reference>
<evidence type="ECO:0000256" key="8">
    <source>
        <dbReference type="ARBA" id="ARBA00023204"/>
    </source>
</evidence>
<comment type="caution">
    <text evidence="11">The sequence shown here is derived from an EMBL/GenBank/DDBJ whole genome shotgun (WGS) entry which is preliminary data.</text>
</comment>
<evidence type="ECO:0000256" key="6">
    <source>
        <dbReference type="ARBA" id="ARBA00022801"/>
    </source>
</evidence>
<dbReference type="CDD" id="cd00019">
    <property type="entry name" value="AP2Ec"/>
    <property type="match status" value="1"/>
</dbReference>
<dbReference type="InterPro" id="IPR013022">
    <property type="entry name" value="Xyl_isomerase-like_TIM-brl"/>
</dbReference>
<evidence type="ECO:0000313" key="11">
    <source>
        <dbReference type="EMBL" id="KAG7727270.1"/>
    </source>
</evidence>
<dbReference type="Proteomes" id="UP000738402">
    <property type="component" value="Unassembled WGS sequence"/>
</dbReference>
<keyword evidence="6" id="KW-0378">Hydrolase</keyword>
<dbReference type="GO" id="GO:0003906">
    <property type="term" value="F:DNA-(apurinic or apyrimidinic site) endonuclease activity"/>
    <property type="evidence" value="ECO:0007669"/>
    <property type="project" value="TreeGrafter"/>
</dbReference>
<evidence type="ECO:0000256" key="9">
    <source>
        <dbReference type="SAM" id="MobiDB-lite"/>
    </source>
</evidence>
<evidence type="ECO:0000259" key="10">
    <source>
        <dbReference type="Pfam" id="PF01261"/>
    </source>
</evidence>
<protein>
    <recommendedName>
        <fullName evidence="3">Apurinic-apyrimidinic endonuclease 1</fullName>
    </recommendedName>
</protein>
<feature type="region of interest" description="Disordered" evidence="9">
    <location>
        <begin position="321"/>
        <end position="340"/>
    </location>
</feature>
<keyword evidence="4" id="KW-0479">Metal-binding</keyword>
<dbReference type="HAMAP" id="MF_00152">
    <property type="entry name" value="Nfo"/>
    <property type="match status" value="1"/>
</dbReference>
<comment type="cofactor">
    <cofactor evidence="1">
        <name>Zn(2+)</name>
        <dbReference type="ChEBI" id="CHEBI:29105"/>
    </cofactor>
</comment>
<dbReference type="EMBL" id="JAHLUH010000007">
    <property type="protein sequence ID" value="KAG7727270.1"/>
    <property type="molecule type" value="Genomic_DNA"/>
</dbReference>
<dbReference type="GO" id="GO:0005634">
    <property type="term" value="C:nucleus"/>
    <property type="evidence" value="ECO:0007669"/>
    <property type="project" value="TreeGrafter"/>
</dbReference>
<dbReference type="GO" id="GO:0008270">
    <property type="term" value="F:zinc ion binding"/>
    <property type="evidence" value="ECO:0007669"/>
    <property type="project" value="InterPro"/>
</dbReference>
<dbReference type="PROSITE" id="PS51432">
    <property type="entry name" value="AP_NUCLEASE_F2_4"/>
    <property type="match status" value="1"/>
</dbReference>
<name>A0AAN6D5B1_9ASCO</name>
<proteinExistence type="inferred from homology"/>
<dbReference type="InterPro" id="IPR001719">
    <property type="entry name" value="AP_endonuc_2"/>
</dbReference>
<dbReference type="PROSITE" id="PS00731">
    <property type="entry name" value="AP_NUCLEASE_F2_3"/>
    <property type="match status" value="1"/>
</dbReference>
<keyword evidence="5" id="KW-0227">DNA damage</keyword>
<dbReference type="InterPro" id="IPR036237">
    <property type="entry name" value="Xyl_isomerase-like_sf"/>
</dbReference>
<evidence type="ECO:0000256" key="1">
    <source>
        <dbReference type="ARBA" id="ARBA00001947"/>
    </source>
</evidence>
<dbReference type="GO" id="GO:0008081">
    <property type="term" value="F:phosphoric diester hydrolase activity"/>
    <property type="evidence" value="ECO:0007669"/>
    <property type="project" value="TreeGrafter"/>
</dbReference>
<dbReference type="GO" id="GO:0006284">
    <property type="term" value="P:base-excision repair"/>
    <property type="evidence" value="ECO:0007669"/>
    <property type="project" value="TreeGrafter"/>
</dbReference>
<evidence type="ECO:0000256" key="4">
    <source>
        <dbReference type="ARBA" id="ARBA00022723"/>
    </source>
</evidence>
<feature type="domain" description="Xylose isomerase-like TIM barrel" evidence="10">
    <location>
        <begin position="32"/>
        <end position="290"/>
    </location>
</feature>
<sequence>MSFRFIRETGFKHKFGAHVGMGGGIYNAVTNAMNVGCNSFALFLKNPKRWVSPMLSDDDASKFVELCKEHGFNPRTDVLPHGSYFINMANPDPAKAQQSLECFLDDLVRCEKLDIGHYNFHPGSSLGSDHEESLKRLAANINKAIEQTSFVKIVIENMAGHGNLVGGELEDIQKVISMIDKKERVGVCIDTCHTFAAGYDLRDEEAWTKFWDEFDAKIGFQYLSALHINDSKAPLGANRDLHQRLGWGFLGLECFRLLANDPRLEGIPLILEVPVEPKDDSAFGEDIKLLEWLVGKSKDDKEVLERSAELQKLGEKERKEQLAKFEKKKEKKPAKRAKGQATIAGVVKKQKIEVKVEAEAK</sequence>
<dbReference type="GO" id="GO:0005739">
    <property type="term" value="C:mitochondrion"/>
    <property type="evidence" value="ECO:0007669"/>
    <property type="project" value="TreeGrafter"/>
</dbReference>
<dbReference type="Gene3D" id="3.20.20.150">
    <property type="entry name" value="Divalent-metal-dependent TIM barrel enzymes"/>
    <property type="match status" value="1"/>
</dbReference>
<dbReference type="SUPFAM" id="SSF51658">
    <property type="entry name" value="Xylose isomerase-like"/>
    <property type="match status" value="1"/>
</dbReference>
<accession>A0AAN6D5B1</accession>
<gene>
    <name evidence="11" type="ORF">KL933_002979</name>
</gene>
<dbReference type="NCBIfam" id="TIGR00587">
    <property type="entry name" value="nfo"/>
    <property type="match status" value="1"/>
</dbReference>
<dbReference type="AlphaFoldDB" id="A0AAN6D5B1"/>